<reference evidence="3 4" key="1">
    <citation type="submission" date="2017-10" db="EMBL/GenBank/DDBJ databases">
        <title>FDA dAtabase for Regulatory Grade micrObial Sequences (FDA-ARGOS): Supporting development and validation of Infectious Disease Dx tests.</title>
        <authorList>
            <person name="Campos J."/>
            <person name="Goldberg B."/>
            <person name="Tallon L.J."/>
            <person name="Sadzewicz L."/>
            <person name="Sengamalay N."/>
            <person name="Ott S."/>
            <person name="Godinez A."/>
            <person name="Nagaraj S."/>
            <person name="Vyas G."/>
            <person name="Aluvathingal J."/>
            <person name="Nadendla S."/>
            <person name="Geyer C."/>
            <person name="Nandy P."/>
            <person name="Hobson J."/>
            <person name="Sichtig H."/>
        </authorList>
    </citation>
    <scope>NUCLEOTIDE SEQUENCE [LARGE SCALE GENOMIC DNA]</scope>
    <source>
        <strain evidence="3 4">FDAARGOS_185</strain>
    </source>
</reference>
<protein>
    <submittedName>
        <fullName evidence="1">Helix-hairpin-helix domain-containing protein</fullName>
    </submittedName>
    <submittedName>
        <fullName evidence="3">Pathogenicity locus</fullName>
    </submittedName>
</protein>
<dbReference type="Proteomes" id="UP000316316">
    <property type="component" value="Unassembled WGS sequence"/>
</dbReference>
<dbReference type="EMBL" id="JARPWY010000032">
    <property type="protein sequence ID" value="MDT2515007.1"/>
    <property type="molecule type" value="Genomic_DNA"/>
</dbReference>
<reference evidence="1 5" key="2">
    <citation type="submission" date="2023-03" db="EMBL/GenBank/DDBJ databases">
        <authorList>
            <person name="Shen W."/>
            <person name="Cai J."/>
        </authorList>
    </citation>
    <scope>NUCLEOTIDE SEQUENCE</scope>
    <source>
        <strain evidence="1">P33-2</strain>
        <strain evidence="2 5">Y2</strain>
    </source>
</reference>
<dbReference type="EMBL" id="JARPWH010000079">
    <property type="protein sequence ID" value="MDT2404095.1"/>
    <property type="molecule type" value="Genomic_DNA"/>
</dbReference>
<evidence type="ECO:0000313" key="5">
    <source>
        <dbReference type="Proteomes" id="UP001264335"/>
    </source>
</evidence>
<sequence length="84" mass="9758">MKSDLQVIPGIGKNMAQHLINAGYPTVESLKKQDPEEIYLKDCVNKGEKVDRCALYVYRLAVHYANHEGVLPQDKQNWWDWKDN</sequence>
<evidence type="ECO:0000313" key="3">
    <source>
        <dbReference type="EMBL" id="TRZ33088.1"/>
    </source>
</evidence>
<dbReference type="Gene3D" id="1.10.150.20">
    <property type="entry name" value="5' to 3' exonuclease, C-terminal subdomain"/>
    <property type="match status" value="1"/>
</dbReference>
<proteinExistence type="predicted"/>
<dbReference type="SUPFAM" id="SSF47794">
    <property type="entry name" value="Rad51 N-terminal domain-like"/>
    <property type="match status" value="1"/>
</dbReference>
<gene>
    <name evidence="3" type="ORF">AUF17_02950</name>
    <name evidence="1" type="ORF">P7D43_17140</name>
    <name evidence="2" type="ORF">P7D79_12350</name>
</gene>
<dbReference type="Proteomes" id="UP001264335">
    <property type="component" value="Unassembled WGS sequence"/>
</dbReference>
<evidence type="ECO:0000313" key="1">
    <source>
        <dbReference type="EMBL" id="MDT2404095.1"/>
    </source>
</evidence>
<dbReference type="EMBL" id="PDXQ01000001">
    <property type="protein sequence ID" value="TRZ33088.1"/>
    <property type="molecule type" value="Genomic_DNA"/>
</dbReference>
<accession>A0A2N8PY45</accession>
<name>A0A2N8PY45_ENTAV</name>
<dbReference type="AlphaFoldDB" id="A0A2N8PY45"/>
<comment type="caution">
    <text evidence="3">The sequence shown here is derived from an EMBL/GenBank/DDBJ whole genome shotgun (WGS) entry which is preliminary data.</text>
</comment>
<dbReference type="Proteomes" id="UP001260773">
    <property type="component" value="Unassembled WGS sequence"/>
</dbReference>
<dbReference type="InterPro" id="IPR021725">
    <property type="entry name" value="Cdd1"/>
</dbReference>
<dbReference type="RefSeq" id="WP_048719043.1">
    <property type="nucleotide sequence ID" value="NZ_CAAKNX010000094.1"/>
</dbReference>
<dbReference type="InterPro" id="IPR010995">
    <property type="entry name" value="DNA_repair_Rad51/TF_NusA_a-hlx"/>
</dbReference>
<dbReference type="GeneID" id="69568893"/>
<evidence type="ECO:0000313" key="4">
    <source>
        <dbReference type="Proteomes" id="UP000316316"/>
    </source>
</evidence>
<evidence type="ECO:0000313" key="2">
    <source>
        <dbReference type="EMBL" id="MDT2515007.1"/>
    </source>
</evidence>
<organism evidence="3 4">
    <name type="scientific">Enterococcus avium</name>
    <name type="common">Streptococcus avium</name>
    <dbReference type="NCBI Taxonomy" id="33945"/>
    <lineage>
        <taxon>Bacteria</taxon>
        <taxon>Bacillati</taxon>
        <taxon>Bacillota</taxon>
        <taxon>Bacilli</taxon>
        <taxon>Lactobacillales</taxon>
        <taxon>Enterococcaceae</taxon>
        <taxon>Enterococcus</taxon>
    </lineage>
</organism>
<dbReference type="GO" id="GO:0000166">
    <property type="term" value="F:nucleotide binding"/>
    <property type="evidence" value="ECO:0007669"/>
    <property type="project" value="InterPro"/>
</dbReference>
<dbReference type="Pfam" id="PF11731">
    <property type="entry name" value="Cdd1"/>
    <property type="match status" value="1"/>
</dbReference>